<dbReference type="EMBL" id="AZIL01002282">
    <property type="protein sequence ID" value="EWM22062.1"/>
    <property type="molecule type" value="Genomic_DNA"/>
</dbReference>
<protein>
    <submittedName>
        <fullName evidence="1">Uncharacterized protein</fullName>
    </submittedName>
</protein>
<dbReference type="AlphaFoldDB" id="W7T6A8"/>
<organism evidence="1 2">
    <name type="scientific">Nannochloropsis gaditana</name>
    <dbReference type="NCBI Taxonomy" id="72520"/>
    <lineage>
        <taxon>Eukaryota</taxon>
        <taxon>Sar</taxon>
        <taxon>Stramenopiles</taxon>
        <taxon>Ochrophyta</taxon>
        <taxon>Eustigmatophyceae</taxon>
        <taxon>Eustigmatales</taxon>
        <taxon>Monodopsidaceae</taxon>
        <taxon>Nannochloropsis</taxon>
    </lineage>
</organism>
<evidence type="ECO:0000313" key="2">
    <source>
        <dbReference type="Proteomes" id="UP000019335"/>
    </source>
</evidence>
<reference evidence="1 2" key="1">
    <citation type="journal article" date="2014" name="Mol. Plant">
        <title>Chromosome Scale Genome Assembly and Transcriptome Profiling of Nannochloropsis gaditana in Nitrogen Depletion.</title>
        <authorList>
            <person name="Corteggiani Carpinelli E."/>
            <person name="Telatin A."/>
            <person name="Vitulo N."/>
            <person name="Forcato C."/>
            <person name="D'Angelo M."/>
            <person name="Schiavon R."/>
            <person name="Vezzi A."/>
            <person name="Giacometti G.M."/>
            <person name="Morosinotto T."/>
            <person name="Valle G."/>
        </authorList>
    </citation>
    <scope>NUCLEOTIDE SEQUENCE [LARGE SCALE GENOMIC DNA]</scope>
    <source>
        <strain evidence="1 2">B-31</strain>
    </source>
</reference>
<proteinExistence type="predicted"/>
<dbReference type="Proteomes" id="UP000019335">
    <property type="component" value="Unassembled WGS sequence"/>
</dbReference>
<keyword evidence="2" id="KW-1185">Reference proteome</keyword>
<name>W7T6A8_9STRA</name>
<comment type="caution">
    <text evidence="1">The sequence shown here is derived from an EMBL/GenBank/DDBJ whole genome shotgun (WGS) entry which is preliminary data.</text>
</comment>
<accession>W7T6A8</accession>
<sequence length="162" mass="18695">MYGASLCYARGMTWRTINTIAPQQTTKAGTLSVPRRRLDTALYAYRLFSEARYNSPRPDTATPQSTLRHATLSLLNEAEGKPLHNRDIYKGLQDSLPAESHLKERLTLTYLKTKILRHLREKKYIRSVAVWTEGKKRASYGYVVSRLPKDFKESKSEMKDEE</sequence>
<evidence type="ECO:0000313" key="1">
    <source>
        <dbReference type="EMBL" id="EWM22062.1"/>
    </source>
</evidence>
<gene>
    <name evidence="1" type="ORF">Naga_100052g34</name>
</gene>